<dbReference type="EMBL" id="KN819353">
    <property type="protein sequence ID" value="KIJ13357.1"/>
    <property type="molecule type" value="Genomic_DNA"/>
</dbReference>
<dbReference type="HOGENOM" id="CLU_1555744_0_0_1"/>
<reference evidence="2 3" key="1">
    <citation type="submission" date="2014-06" db="EMBL/GenBank/DDBJ databases">
        <authorList>
            <consortium name="DOE Joint Genome Institute"/>
            <person name="Kuo A."/>
            <person name="Kohler A."/>
            <person name="Nagy L.G."/>
            <person name="Floudas D."/>
            <person name="Copeland A."/>
            <person name="Barry K.W."/>
            <person name="Cichocki N."/>
            <person name="Veneault-Fourrey C."/>
            <person name="LaButti K."/>
            <person name="Lindquist E.A."/>
            <person name="Lipzen A."/>
            <person name="Lundell T."/>
            <person name="Morin E."/>
            <person name="Murat C."/>
            <person name="Sun H."/>
            <person name="Tunlid A."/>
            <person name="Henrissat B."/>
            <person name="Grigoriev I.V."/>
            <person name="Hibbett D.S."/>
            <person name="Martin F."/>
            <person name="Nordberg H.P."/>
            <person name="Cantor M.N."/>
            <person name="Hua S.X."/>
        </authorList>
    </citation>
    <scope>NUCLEOTIDE SEQUENCE [LARGE SCALE GENOMIC DNA]</scope>
    <source>
        <strain evidence="2 3">ATCC 200175</strain>
    </source>
</reference>
<keyword evidence="3" id="KW-1185">Reference proteome</keyword>
<gene>
    <name evidence="2" type="ORF">PAXINDRAFT_13921</name>
</gene>
<dbReference type="Pfam" id="PF25043">
    <property type="entry name" value="DUF7788"/>
    <property type="match status" value="1"/>
</dbReference>
<dbReference type="AlphaFoldDB" id="A0A0C9U0U1"/>
<reference evidence="3" key="2">
    <citation type="submission" date="2015-01" db="EMBL/GenBank/DDBJ databases">
        <title>Evolutionary Origins and Diversification of the Mycorrhizal Mutualists.</title>
        <authorList>
            <consortium name="DOE Joint Genome Institute"/>
            <consortium name="Mycorrhizal Genomics Consortium"/>
            <person name="Kohler A."/>
            <person name="Kuo A."/>
            <person name="Nagy L.G."/>
            <person name="Floudas D."/>
            <person name="Copeland A."/>
            <person name="Barry K.W."/>
            <person name="Cichocki N."/>
            <person name="Veneault-Fourrey C."/>
            <person name="LaButti K."/>
            <person name="Lindquist E.A."/>
            <person name="Lipzen A."/>
            <person name="Lundell T."/>
            <person name="Morin E."/>
            <person name="Murat C."/>
            <person name="Riley R."/>
            <person name="Ohm R."/>
            <person name="Sun H."/>
            <person name="Tunlid A."/>
            <person name="Henrissat B."/>
            <person name="Grigoriev I.V."/>
            <person name="Hibbett D.S."/>
            <person name="Martin F."/>
        </authorList>
    </citation>
    <scope>NUCLEOTIDE SEQUENCE [LARGE SCALE GENOMIC DNA]</scope>
    <source>
        <strain evidence="3">ATCC 200175</strain>
    </source>
</reference>
<accession>A0A0C9U0U1</accession>
<sequence>MSRSEWGFNTDFDALFLKLVLLLAIKNKVPKDEMIKRISVFSDMQFDCASTKYDPTNSKTNRNVVERRKQGTMREEGVAFLHGYSPSLLKVFMDVEEDEEGFEVLDNSGGKVTRKQDFTPEENIEEGVGQQEATYNGLASAVMSYSGCNSSISLCIVSIIQGCVPAAPNIHS</sequence>
<feature type="domain" description="DUF7788" evidence="1">
    <location>
        <begin position="1"/>
        <end position="66"/>
    </location>
</feature>
<dbReference type="InterPro" id="IPR056690">
    <property type="entry name" value="DUF7788"/>
</dbReference>
<dbReference type="PANTHER" id="PTHR31373">
    <property type="entry name" value="OS06G0652100 PROTEIN"/>
    <property type="match status" value="1"/>
</dbReference>
<protein>
    <recommendedName>
        <fullName evidence="1">DUF7788 domain-containing protein</fullName>
    </recommendedName>
</protein>
<name>A0A0C9U0U1_PAXIN</name>
<proteinExistence type="predicted"/>
<dbReference type="InterPro" id="IPR011205">
    <property type="entry name" value="UCP015417_vWA"/>
</dbReference>
<evidence type="ECO:0000313" key="2">
    <source>
        <dbReference type="EMBL" id="KIJ13357.1"/>
    </source>
</evidence>
<evidence type="ECO:0000313" key="3">
    <source>
        <dbReference type="Proteomes" id="UP000053647"/>
    </source>
</evidence>
<dbReference type="OrthoDB" id="1149618at2759"/>
<organism evidence="2 3">
    <name type="scientific">Paxillus involutus ATCC 200175</name>
    <dbReference type="NCBI Taxonomy" id="664439"/>
    <lineage>
        <taxon>Eukaryota</taxon>
        <taxon>Fungi</taxon>
        <taxon>Dikarya</taxon>
        <taxon>Basidiomycota</taxon>
        <taxon>Agaricomycotina</taxon>
        <taxon>Agaricomycetes</taxon>
        <taxon>Agaricomycetidae</taxon>
        <taxon>Boletales</taxon>
        <taxon>Paxilineae</taxon>
        <taxon>Paxillaceae</taxon>
        <taxon>Paxillus</taxon>
    </lineage>
</organism>
<evidence type="ECO:0000259" key="1">
    <source>
        <dbReference type="Pfam" id="PF25043"/>
    </source>
</evidence>
<dbReference type="PANTHER" id="PTHR31373:SF27">
    <property type="entry name" value="TROVE DOMAIN-CONTAINING PROTEIN"/>
    <property type="match status" value="1"/>
</dbReference>
<dbReference type="Proteomes" id="UP000053647">
    <property type="component" value="Unassembled WGS sequence"/>
</dbReference>